<dbReference type="RefSeq" id="XP_031762686.1">
    <property type="nucleotide sequence ID" value="XM_031906826.1"/>
</dbReference>
<keyword evidence="2" id="KW-1133">Transmembrane helix</keyword>
<dbReference type="PANTHER" id="PTHR15028:SF6">
    <property type="entry name" value="B-CELL DIFFERENTIATION ANTIGEN CD72"/>
    <property type="match status" value="1"/>
</dbReference>
<dbReference type="PANTHER" id="PTHR15028">
    <property type="entry name" value="CD72-RELATED"/>
    <property type="match status" value="1"/>
</dbReference>
<reference evidence="4" key="1">
    <citation type="submission" date="2025-08" db="UniProtKB">
        <authorList>
            <consortium name="RefSeq"/>
        </authorList>
    </citation>
    <scope>IDENTIFICATION</scope>
    <source>
        <strain evidence="4">Nigerian</strain>
        <tissue evidence="4">Liver and blood</tissue>
    </source>
</reference>
<dbReference type="InterPro" id="IPR039689">
    <property type="entry name" value="CD72"/>
</dbReference>
<sequence length="287" mass="33672">MNEGVTYADLKFINLPLKECQTAEAEDNEDGAMYENVNPNLNIPSRRAENSARGSSGNVEAAGEPLKLPSNVTLLLLLFCLISLSSTIGVTIKYFQVSRELQTISRNYIELNSSLSRAIQSTEYERTLTNMELTSTQYELNQLGERHTKLNRTLQLCYGTERQTKESLMETERLYKETMGEKQLVIEEKQKIQMSLEHKEEQLKMLNGETCPENWILFGRRCLYFSEDENTWTESRIFCEKEKASLLVLRNNDWKLKDFIAKKQTDYWIWKSEWDQSIEFPRYRKFY</sequence>
<gene>
    <name evidence="5" type="primary">cd72l</name>
    <name evidence="5" type="synonym">clec2l</name>
    <name evidence="4" type="synonym">LOC116412610</name>
</gene>
<evidence type="ECO:0000313" key="4">
    <source>
        <dbReference type="RefSeq" id="XP_031762686.1"/>
    </source>
</evidence>
<dbReference type="AGR" id="Xenbase:XB-GENE-29098923"/>
<evidence type="ECO:0000313" key="3">
    <source>
        <dbReference type="Proteomes" id="UP000008143"/>
    </source>
</evidence>
<dbReference type="Xenbase" id="XB-GENE-29098923">
    <property type="gene designation" value="cd72l"/>
</dbReference>
<dbReference type="InterPro" id="IPR016187">
    <property type="entry name" value="CTDL_fold"/>
</dbReference>
<dbReference type="OrthoDB" id="2142683at2759"/>
<proteinExistence type="predicted"/>
<dbReference type="GO" id="GO:0005886">
    <property type="term" value="C:plasma membrane"/>
    <property type="evidence" value="ECO:0000318"/>
    <property type="project" value="GO_Central"/>
</dbReference>
<accession>A0A8J1K1X7</accession>
<dbReference type="CTD" id="116412610"/>
<dbReference type="InterPro" id="IPR016186">
    <property type="entry name" value="C-type_lectin-like/link_sf"/>
</dbReference>
<keyword evidence="2" id="KW-0472">Membrane</keyword>
<dbReference type="AlphaFoldDB" id="A0A8J1K1X7"/>
<organism evidence="3 4">
    <name type="scientific">Xenopus tropicalis</name>
    <name type="common">Western clawed frog</name>
    <name type="synonym">Silurana tropicalis</name>
    <dbReference type="NCBI Taxonomy" id="8364"/>
    <lineage>
        <taxon>Eukaryota</taxon>
        <taxon>Metazoa</taxon>
        <taxon>Chordata</taxon>
        <taxon>Craniata</taxon>
        <taxon>Vertebrata</taxon>
        <taxon>Euteleostomi</taxon>
        <taxon>Amphibia</taxon>
        <taxon>Batrachia</taxon>
        <taxon>Anura</taxon>
        <taxon>Pipoidea</taxon>
        <taxon>Pipidae</taxon>
        <taxon>Xenopodinae</taxon>
        <taxon>Xenopus</taxon>
        <taxon>Silurana</taxon>
    </lineage>
</organism>
<evidence type="ECO:0000313" key="5">
    <source>
        <dbReference type="Xenbase" id="XB-GENE-29098923"/>
    </source>
</evidence>
<dbReference type="SUPFAM" id="SSF56436">
    <property type="entry name" value="C-type lectin-like"/>
    <property type="match status" value="1"/>
</dbReference>
<dbReference type="KEGG" id="xtr:116412610"/>
<dbReference type="GO" id="GO:0004888">
    <property type="term" value="F:transmembrane signaling receptor activity"/>
    <property type="evidence" value="ECO:0007669"/>
    <property type="project" value="InterPro"/>
</dbReference>
<protein>
    <submittedName>
        <fullName evidence="4">B-cell differentiation antigen CD72-like</fullName>
    </submittedName>
</protein>
<evidence type="ECO:0000256" key="1">
    <source>
        <dbReference type="SAM" id="MobiDB-lite"/>
    </source>
</evidence>
<feature type="transmembrane region" description="Helical" evidence="2">
    <location>
        <begin position="74"/>
        <end position="95"/>
    </location>
</feature>
<keyword evidence="3" id="KW-1185">Reference proteome</keyword>
<dbReference type="OMA" id="NWEDSQR"/>
<evidence type="ECO:0000256" key="2">
    <source>
        <dbReference type="SAM" id="Phobius"/>
    </source>
</evidence>
<keyword evidence="2" id="KW-0812">Transmembrane</keyword>
<name>A0A8J1K1X7_XENTR</name>
<dbReference type="Gene3D" id="3.10.100.10">
    <property type="entry name" value="Mannose-Binding Protein A, subunit A"/>
    <property type="match status" value="1"/>
</dbReference>
<dbReference type="Proteomes" id="UP000008143">
    <property type="component" value="Chromosome 1"/>
</dbReference>
<feature type="region of interest" description="Disordered" evidence="1">
    <location>
        <begin position="41"/>
        <end position="63"/>
    </location>
</feature>